<feature type="coiled-coil region" evidence="1">
    <location>
        <begin position="623"/>
        <end position="657"/>
    </location>
</feature>
<feature type="coiled-coil region" evidence="1">
    <location>
        <begin position="453"/>
        <end position="500"/>
    </location>
</feature>
<dbReference type="STRING" id="927083.DB32_005999"/>
<name>A0A0F6W6M5_9BACT</name>
<dbReference type="Proteomes" id="UP000034883">
    <property type="component" value="Chromosome"/>
</dbReference>
<dbReference type="GO" id="GO:0032259">
    <property type="term" value="P:methylation"/>
    <property type="evidence" value="ECO:0007669"/>
    <property type="project" value="UniProtKB-KW"/>
</dbReference>
<dbReference type="InterPro" id="IPR027417">
    <property type="entry name" value="P-loop_NTPase"/>
</dbReference>
<accession>A0A0F6W6M5</accession>
<evidence type="ECO:0000259" key="2">
    <source>
        <dbReference type="Pfam" id="PF13476"/>
    </source>
</evidence>
<evidence type="ECO:0000313" key="3">
    <source>
        <dbReference type="EMBL" id="AKF08850.1"/>
    </source>
</evidence>
<dbReference type="GO" id="GO:0016887">
    <property type="term" value="F:ATP hydrolysis activity"/>
    <property type="evidence" value="ECO:0007669"/>
    <property type="project" value="InterPro"/>
</dbReference>
<dbReference type="EMBL" id="CP011125">
    <property type="protein sequence ID" value="AKF08850.1"/>
    <property type="molecule type" value="Genomic_DNA"/>
</dbReference>
<dbReference type="Pfam" id="PF13476">
    <property type="entry name" value="AAA_23"/>
    <property type="match status" value="1"/>
</dbReference>
<keyword evidence="3" id="KW-0808">Transferase</keyword>
<sequence length="817" mass="87452">MIRFDAIAARGIGPFRDEIRVDLSSISGRLVAVTGENGAGKSTLLELLAGALYRECPTRGALAALATTRDSFVEVRAVNGAPWTIRQTVDAITGKGESMVLDALGAPALIAGKVREFDGWAAQHLPPREVLFASTLAVQGSAGFVEMKPGERKALLLRVLGIEWYERLAEVARERARDAREAMERAAARRAEVSGACVDVATAEAELRDAERGVEEWAERVRQAQEAARHARAEEARIAALVEAARTAREYRTELDAKLTAARAKVADLEARARNNVALLERTEEIRGAVRRAAELREQLAAADADMLVAAEQARAASAQVEPLAREAREIEARVRVLGDRERRAHDVLRGRDAVRAAAAQVFALEASVETASAAVDVAQRALEEQRERRLAGADDRVATLRAALQSTVNLVDAGASADEIRDVSARTLEQDDAAVRAAREAPAALAAAGDAVRSARENLAHASDTLRVARERASRLPAIEAAERELVDIGEELRTLDGRSRDLDARQRDAGSARASADATANASTAAARAIRAELESLAKVLELVPKLDAAEGRLAELEPQLESARDAVDTLACELEMVPEPAPIPPAPDVRAADEASAAAEERARRAHGAVAVTQRQLEHARATAERLAALDAERADLESELADWTRLAADLGRDGLQAMEIDAAGPELSATINDLLHTCVSSRWTVTIDTTRISADGKRVLEGLEVRVLDTERGREAPVETFSGGERVLIGEAVSLALAMLAARKSGFEGVTLVRDESGAALDPDRSRSYVAMLRRAADQVGASRVLLVSHSPEVVDLCDARIEIAGGKVEVRP</sequence>
<feature type="domain" description="Rad50/SbcC-type AAA" evidence="2">
    <location>
        <begin position="10"/>
        <end position="59"/>
    </location>
</feature>
<organism evidence="3 4">
    <name type="scientific">Sandaracinus amylolyticus</name>
    <dbReference type="NCBI Taxonomy" id="927083"/>
    <lineage>
        <taxon>Bacteria</taxon>
        <taxon>Pseudomonadati</taxon>
        <taxon>Myxococcota</taxon>
        <taxon>Polyangia</taxon>
        <taxon>Polyangiales</taxon>
        <taxon>Sandaracinaceae</taxon>
        <taxon>Sandaracinus</taxon>
    </lineage>
</organism>
<keyword evidence="1" id="KW-0175">Coiled coil</keyword>
<dbReference type="CDD" id="cd00267">
    <property type="entry name" value="ABC_ATPase"/>
    <property type="match status" value="2"/>
</dbReference>
<dbReference type="PANTHER" id="PTHR32114:SF2">
    <property type="entry name" value="ABC TRANSPORTER ABCH.3"/>
    <property type="match status" value="1"/>
</dbReference>
<dbReference type="AlphaFoldDB" id="A0A0F6W6M5"/>
<dbReference type="KEGG" id="samy:DB32_005999"/>
<gene>
    <name evidence="3" type="ORF">DB32_005999</name>
</gene>
<keyword evidence="4" id="KW-1185">Reference proteome</keyword>
<dbReference type="GO" id="GO:0006302">
    <property type="term" value="P:double-strand break repair"/>
    <property type="evidence" value="ECO:0007669"/>
    <property type="project" value="InterPro"/>
</dbReference>
<evidence type="ECO:0000256" key="1">
    <source>
        <dbReference type="SAM" id="Coils"/>
    </source>
</evidence>
<dbReference type="Gene3D" id="3.40.50.300">
    <property type="entry name" value="P-loop containing nucleotide triphosphate hydrolases"/>
    <property type="match status" value="2"/>
</dbReference>
<proteinExistence type="predicted"/>
<evidence type="ECO:0000313" key="4">
    <source>
        <dbReference type="Proteomes" id="UP000034883"/>
    </source>
</evidence>
<dbReference type="GO" id="GO:0008168">
    <property type="term" value="F:methyltransferase activity"/>
    <property type="evidence" value="ECO:0007669"/>
    <property type="project" value="UniProtKB-KW"/>
</dbReference>
<dbReference type="InterPro" id="IPR038729">
    <property type="entry name" value="Rad50/SbcC_AAA"/>
</dbReference>
<dbReference type="PANTHER" id="PTHR32114">
    <property type="entry name" value="ABC TRANSPORTER ABCH.3"/>
    <property type="match status" value="1"/>
</dbReference>
<feature type="coiled-coil region" evidence="1">
    <location>
        <begin position="162"/>
        <end position="313"/>
    </location>
</feature>
<reference evidence="3 4" key="1">
    <citation type="submission" date="2015-03" db="EMBL/GenBank/DDBJ databases">
        <title>Genome assembly of Sandaracinus amylolyticus DSM 53668.</title>
        <authorList>
            <person name="Sharma G."/>
            <person name="Subramanian S."/>
        </authorList>
    </citation>
    <scope>NUCLEOTIDE SEQUENCE [LARGE SCALE GENOMIC DNA]</scope>
    <source>
        <strain evidence="3 4">DSM 53668</strain>
    </source>
</reference>
<dbReference type="SUPFAM" id="SSF52540">
    <property type="entry name" value="P-loop containing nucleoside triphosphate hydrolases"/>
    <property type="match status" value="1"/>
</dbReference>
<keyword evidence="3" id="KW-0489">Methyltransferase</keyword>
<protein>
    <submittedName>
        <fullName evidence="3">Methyltransferase type 11</fullName>
    </submittedName>
</protein>